<evidence type="ECO:0000256" key="7">
    <source>
        <dbReference type="SAM" id="Phobius"/>
    </source>
</evidence>
<name>A0A3B0TQT4_9ZZZZ</name>
<dbReference type="AlphaFoldDB" id="A0A3B0TQT4"/>
<organism evidence="8">
    <name type="scientific">hydrothermal vent metagenome</name>
    <dbReference type="NCBI Taxonomy" id="652676"/>
    <lineage>
        <taxon>unclassified sequences</taxon>
        <taxon>metagenomes</taxon>
        <taxon>ecological metagenomes</taxon>
    </lineage>
</organism>
<evidence type="ECO:0000256" key="4">
    <source>
        <dbReference type="ARBA" id="ARBA00022989"/>
    </source>
</evidence>
<dbReference type="GO" id="GO:0015920">
    <property type="term" value="P:lipopolysaccharide transport"/>
    <property type="evidence" value="ECO:0007669"/>
    <property type="project" value="TreeGrafter"/>
</dbReference>
<comment type="subcellular location">
    <subcellularLocation>
        <location evidence="1">Cell membrane</location>
        <topology evidence="1">Multi-pass membrane protein</topology>
    </subcellularLocation>
</comment>
<evidence type="ECO:0000256" key="1">
    <source>
        <dbReference type="ARBA" id="ARBA00004651"/>
    </source>
</evidence>
<dbReference type="PANTHER" id="PTHR33529:SF6">
    <property type="entry name" value="YJGP_YJGQ FAMILY PERMEASE"/>
    <property type="match status" value="1"/>
</dbReference>
<feature type="transmembrane region" description="Helical" evidence="7">
    <location>
        <begin position="103"/>
        <end position="122"/>
    </location>
</feature>
<feature type="compositionally biased region" description="Basic and acidic residues" evidence="6">
    <location>
        <begin position="511"/>
        <end position="524"/>
    </location>
</feature>
<feature type="transmembrane region" description="Helical" evidence="7">
    <location>
        <begin position="49"/>
        <end position="77"/>
    </location>
</feature>
<evidence type="ECO:0000256" key="5">
    <source>
        <dbReference type="ARBA" id="ARBA00023136"/>
    </source>
</evidence>
<sequence>MSVLSLYIFRQITLIFLILVGVLTGLVWVSQAIRFLNLVIEKGRGLGEFLLLTGYMVPSIVGLVSPTALFIATIFVLHRLNTDNELAVIQAAGGSQWRLLRPFVAVTALVTVFIIFVNLYAMPHGMRAFREKLISVRTDLISTLVQEGQFVSPEAGLTVHIRAQDANGDLLGLLFHDTRKSDGRITYLAERARIVTSDAGTSLVMFNGTFQRRRETAKDVDVVRFKEYTLDLDTFGPDRKVPYYQASEKFMSELLNPDPKDPVFIDHPGKIFAEIHERFSSPLYALTMMLIAFVGLSEAKTNRKGRIWVIFGILGLATGVRLLGGTSINMMVKTNALYPLAYAIPLLAILTVLTYMVFHNRADKAYYAMVRNRAARRSRQPQPGPQNSPAPEQVPNGPTPVRSSMPPRPDAPPATRRPSPLSPRPSSPGPSSRPTSSSNRPATSTQMRNPDPSQALRHLAQTLSAPKRTGKQQVPITQNPMNPTQRPPHTHNPPAKSASPRPPSMVPQRPAPERGREPDQERSRQRSPGRGPHPHKRQK</sequence>
<gene>
    <name evidence="8" type="ORF">MNBD_ALPHA09-2033</name>
</gene>
<feature type="transmembrane region" description="Helical" evidence="7">
    <location>
        <begin position="6"/>
        <end position="29"/>
    </location>
</feature>
<feature type="region of interest" description="Disordered" evidence="6">
    <location>
        <begin position="373"/>
        <end position="539"/>
    </location>
</feature>
<dbReference type="GO" id="GO:0043190">
    <property type="term" value="C:ATP-binding cassette (ABC) transporter complex"/>
    <property type="evidence" value="ECO:0007669"/>
    <property type="project" value="TreeGrafter"/>
</dbReference>
<accession>A0A3B0TQT4</accession>
<feature type="compositionally biased region" description="Polar residues" evidence="6">
    <location>
        <begin position="471"/>
        <end position="484"/>
    </location>
</feature>
<evidence type="ECO:0000256" key="2">
    <source>
        <dbReference type="ARBA" id="ARBA00022475"/>
    </source>
</evidence>
<keyword evidence="2" id="KW-1003">Cell membrane</keyword>
<keyword evidence="5 7" id="KW-0472">Membrane</keyword>
<dbReference type="EMBL" id="UOEM01000025">
    <property type="protein sequence ID" value="VAW10994.1"/>
    <property type="molecule type" value="Genomic_DNA"/>
</dbReference>
<evidence type="ECO:0000313" key="8">
    <source>
        <dbReference type="EMBL" id="VAW10994.1"/>
    </source>
</evidence>
<keyword evidence="3 7" id="KW-0812">Transmembrane</keyword>
<protein>
    <submittedName>
        <fullName evidence="8">Lipopolysaccharide export system permease protein LptF</fullName>
    </submittedName>
</protein>
<feature type="transmembrane region" description="Helical" evidence="7">
    <location>
        <begin position="283"/>
        <end position="299"/>
    </location>
</feature>
<feature type="transmembrane region" description="Helical" evidence="7">
    <location>
        <begin position="336"/>
        <end position="358"/>
    </location>
</feature>
<reference evidence="8" key="1">
    <citation type="submission" date="2018-06" db="EMBL/GenBank/DDBJ databases">
        <authorList>
            <person name="Zhirakovskaya E."/>
        </authorList>
    </citation>
    <scope>NUCLEOTIDE SEQUENCE</scope>
</reference>
<dbReference type="InterPro" id="IPR005495">
    <property type="entry name" value="LptG/LptF_permease"/>
</dbReference>
<feature type="transmembrane region" description="Helical" evidence="7">
    <location>
        <begin position="305"/>
        <end position="324"/>
    </location>
</feature>
<evidence type="ECO:0000256" key="3">
    <source>
        <dbReference type="ARBA" id="ARBA00022692"/>
    </source>
</evidence>
<keyword evidence="4 7" id="KW-1133">Transmembrane helix</keyword>
<dbReference type="PANTHER" id="PTHR33529">
    <property type="entry name" value="SLR0882 PROTEIN-RELATED"/>
    <property type="match status" value="1"/>
</dbReference>
<evidence type="ECO:0000256" key="6">
    <source>
        <dbReference type="SAM" id="MobiDB-lite"/>
    </source>
</evidence>
<feature type="compositionally biased region" description="Low complexity" evidence="6">
    <location>
        <begin position="429"/>
        <end position="445"/>
    </location>
</feature>
<dbReference type="Pfam" id="PF03739">
    <property type="entry name" value="LptF_LptG"/>
    <property type="match status" value="1"/>
</dbReference>
<proteinExistence type="predicted"/>